<organism evidence="9 10">
    <name type="scientific">Pseudolycoriella hygida</name>
    <dbReference type="NCBI Taxonomy" id="35572"/>
    <lineage>
        <taxon>Eukaryota</taxon>
        <taxon>Metazoa</taxon>
        <taxon>Ecdysozoa</taxon>
        <taxon>Arthropoda</taxon>
        <taxon>Hexapoda</taxon>
        <taxon>Insecta</taxon>
        <taxon>Pterygota</taxon>
        <taxon>Neoptera</taxon>
        <taxon>Endopterygota</taxon>
        <taxon>Diptera</taxon>
        <taxon>Nematocera</taxon>
        <taxon>Sciaroidea</taxon>
        <taxon>Sciaridae</taxon>
        <taxon>Pseudolycoriella</taxon>
    </lineage>
</organism>
<evidence type="ECO:0000256" key="6">
    <source>
        <dbReference type="SAM" id="MobiDB-lite"/>
    </source>
</evidence>
<dbReference type="GO" id="GO:0005737">
    <property type="term" value="C:cytoplasm"/>
    <property type="evidence" value="ECO:0007669"/>
    <property type="project" value="UniProtKB-SubCell"/>
</dbReference>
<evidence type="ECO:0000256" key="1">
    <source>
        <dbReference type="ARBA" id="ARBA00004496"/>
    </source>
</evidence>
<dbReference type="PROSITE" id="PS50294">
    <property type="entry name" value="WD_REPEATS_REGION"/>
    <property type="match status" value="2"/>
</dbReference>
<keyword evidence="2" id="KW-0963">Cytoplasm</keyword>
<dbReference type="PROSITE" id="PS50082">
    <property type="entry name" value="WD_REPEATS_2"/>
    <property type="match status" value="2"/>
</dbReference>
<keyword evidence="10" id="KW-1185">Reference proteome</keyword>
<feature type="transmembrane region" description="Helical" evidence="7">
    <location>
        <begin position="514"/>
        <end position="534"/>
    </location>
</feature>
<dbReference type="Pfam" id="PF02995">
    <property type="entry name" value="DUF229"/>
    <property type="match status" value="1"/>
</dbReference>
<protein>
    <submittedName>
        <fullName evidence="9">WD repeat-containing protein 26 like</fullName>
    </submittedName>
</protein>
<evidence type="ECO:0000256" key="4">
    <source>
        <dbReference type="ARBA" id="ARBA00022737"/>
    </source>
</evidence>
<dbReference type="Gene3D" id="3.40.720.10">
    <property type="entry name" value="Alkaline Phosphatase, subunit A"/>
    <property type="match status" value="1"/>
</dbReference>
<evidence type="ECO:0000256" key="5">
    <source>
        <dbReference type="PROSITE-ProRule" id="PRU00221"/>
    </source>
</evidence>
<dbReference type="OrthoDB" id="972532at2759"/>
<keyword evidence="7" id="KW-0812">Transmembrane</keyword>
<dbReference type="PANTHER" id="PTHR22838:SF0">
    <property type="entry name" value="WD REPEAT-CONTAINING PROTEIN 26"/>
    <property type="match status" value="1"/>
</dbReference>
<proteinExistence type="predicted"/>
<reference evidence="9" key="1">
    <citation type="submission" date="2022-07" db="EMBL/GenBank/DDBJ databases">
        <authorList>
            <person name="Trinca V."/>
            <person name="Uliana J.V.C."/>
            <person name="Torres T.T."/>
            <person name="Ward R.J."/>
            <person name="Monesi N."/>
        </authorList>
    </citation>
    <scope>NUCLEOTIDE SEQUENCE</scope>
    <source>
        <strain evidence="9">HSMRA1968</strain>
        <tissue evidence="9">Whole embryos</tissue>
    </source>
</reference>
<dbReference type="SUPFAM" id="SSF53649">
    <property type="entry name" value="Alkaline phosphatase-like"/>
    <property type="match status" value="1"/>
</dbReference>
<feature type="domain" description="CTLH" evidence="8">
    <location>
        <begin position="15"/>
        <end position="68"/>
    </location>
</feature>
<feature type="compositionally biased region" description="Low complexity" evidence="6">
    <location>
        <begin position="482"/>
        <end position="500"/>
    </location>
</feature>
<dbReference type="Pfam" id="PF00400">
    <property type="entry name" value="WD40"/>
    <property type="match status" value="4"/>
</dbReference>
<gene>
    <name evidence="9" type="ORF">Bhyg_05114</name>
</gene>
<dbReference type="EMBL" id="WJQU01000001">
    <property type="protein sequence ID" value="KAJ6649873.1"/>
    <property type="molecule type" value="Genomic_DNA"/>
</dbReference>
<evidence type="ECO:0000256" key="2">
    <source>
        <dbReference type="ARBA" id="ARBA00022490"/>
    </source>
</evidence>
<dbReference type="InterPro" id="IPR054080">
    <property type="entry name" value="TPR1-like_2nd"/>
</dbReference>
<evidence type="ECO:0000313" key="9">
    <source>
        <dbReference type="EMBL" id="KAJ6649873.1"/>
    </source>
</evidence>
<dbReference type="AlphaFoldDB" id="A0A9Q0NGU9"/>
<dbReference type="Gene3D" id="2.130.10.10">
    <property type="entry name" value="YVTN repeat-like/Quinoprotein amine dehydrogenase"/>
    <property type="match status" value="2"/>
</dbReference>
<evidence type="ECO:0000256" key="7">
    <source>
        <dbReference type="SAM" id="Phobius"/>
    </source>
</evidence>
<keyword evidence="4" id="KW-0677">Repeat</keyword>
<dbReference type="GO" id="GO:0043161">
    <property type="term" value="P:proteasome-mediated ubiquitin-dependent protein catabolic process"/>
    <property type="evidence" value="ECO:0007669"/>
    <property type="project" value="TreeGrafter"/>
</dbReference>
<evidence type="ECO:0000259" key="8">
    <source>
        <dbReference type="PROSITE" id="PS50897"/>
    </source>
</evidence>
<dbReference type="FunFam" id="3.40.720.10:FF:000017">
    <property type="entry name" value="Predicted protein"/>
    <property type="match status" value="1"/>
</dbReference>
<dbReference type="InterPro" id="IPR017850">
    <property type="entry name" value="Alkaline_phosphatase_core_sf"/>
</dbReference>
<evidence type="ECO:0000256" key="3">
    <source>
        <dbReference type="ARBA" id="ARBA00022574"/>
    </source>
</evidence>
<dbReference type="InterPro" id="IPR004245">
    <property type="entry name" value="DUF229"/>
</dbReference>
<dbReference type="Pfam" id="PF21889">
    <property type="entry name" value="TPR1-like_2nd"/>
    <property type="match status" value="1"/>
</dbReference>
<name>A0A9Q0NGU9_9DIPT</name>
<dbReference type="PROSITE" id="PS50897">
    <property type="entry name" value="CTLH"/>
    <property type="match status" value="1"/>
</dbReference>
<keyword evidence="7" id="KW-0472">Membrane</keyword>
<keyword evidence="7" id="KW-1133">Transmembrane helix</keyword>
<accession>A0A9Q0NGU9</accession>
<feature type="repeat" description="WD" evidence="5">
    <location>
        <begin position="188"/>
        <end position="229"/>
    </location>
</feature>
<dbReference type="SMART" id="SM00668">
    <property type="entry name" value="CTLH"/>
    <property type="match status" value="1"/>
</dbReference>
<feature type="region of interest" description="Disordered" evidence="6">
    <location>
        <begin position="479"/>
        <end position="500"/>
    </location>
</feature>
<dbReference type="CDD" id="cd16021">
    <property type="entry name" value="ALP_like"/>
    <property type="match status" value="1"/>
</dbReference>
<evidence type="ECO:0000313" key="10">
    <source>
        <dbReference type="Proteomes" id="UP001151699"/>
    </source>
</evidence>
<dbReference type="PANTHER" id="PTHR22838">
    <property type="entry name" value="WD REPEAT PROTEIN 26-RELATED"/>
    <property type="match status" value="1"/>
</dbReference>
<dbReference type="FunFam" id="2.130.10.10:FF:000087">
    <property type="entry name" value="WD repeat-containing protein 26 homolog"/>
    <property type="match status" value="1"/>
</dbReference>
<sequence>MQESGCNLEHPFATKFRHHVMAGDWTKADHYLQELQPMVEGKQSSIEMKFLLLEQKYLEYLEDSRPLDALHVLRNELTPLQHNTPRVHQLSSYMMCSNSEDLHRRAHWEGKGTLSRTRLMDRLQTYLPATVMLPPRRLRTLLKQAVELQAEKCPCHDMAWETHIDNVCLLTDHNCSQDGFPIQPLQVLSEHCDEVWYCKFSPDGLKLATGSKDMSVRIYDVDPQKLTVKPRRSLEGHTYGISFVAWSPDSKHLLVCGTEESPDLFIWNIDEEKVLVKMSNSPDDSLAYAAFNKDGTKFVAGGQKGQFYVCDLSGTIHDSWDGVRVNALAFRSDNKSVLAADTLYRIREYSFDTRTEQNIVQEEHPIQSFTVNSADRLALINVKSQGVHMWDLQDKCLIRKFQGVTQSLLTIHSCFGGVNESFVASGSEDCKVYIWQIRREEPLAKLEGHTKPVNCVSWNPMYPALLASASDDGTVRIWGPRSHQSSQSESDECSSCSSSSSWNMTTMYKNGKKISLLQILIILAIIFGTVLYTVDVSLLSLPKYLSFNFTKTDWNLEDERKQQEHDWDSSYFVNTIGCKMPSFPVNSVHIEKFMSVYKPPVQCSTPMTKTDSNNLWIALNETELDLFYGVKNVSELMCCFYPLYRQSDDKSQPDTTKSTNFTYGKTVAVNYEFVEVVCRSSSTSGIIYKDHHFFFPPLSESNVRDVNYKPNVMVIGLDSISRLNFHRQMNKSVSVLLNQLKAIELFGFNKVEDNTYPNLIPVLTGLDKKEIGDACVPNEKSRFDRCHFIWDIFKHLNYSTLFAEDTAWLGLFNYFRGGFIKQPTDYYLRPIIVTLEKNKETKRRGNCFLCLGYKNSFDLFSEYISKFIDFIGLKAHFSFFWSSSYSHDNFLSPQLIDDKFSELLSNLPERVFQNTFLFVMSDHGIRFGSFRNTYQGMMEERQPFLFIVPPKTFQSTHSIAYKHLLKNRRRLTTHFDLYETLRDLSDPGVITNESIKRRSHELLDADPMPRGISLFLSIPPKRSCRLAGISPHWCTCHGKQELAATDPRVSKCAGLIVSELNQIVNTFPQCEPLSLNMISSANIFSTEIKGTEKDKNKFVDITVHLQTKPGLGEFEATVRVSNDGSLNMTGTISRVNLYGNQSVCVDDYAVKLYCYCKRFM</sequence>
<dbReference type="GO" id="GO:0034657">
    <property type="term" value="C:GID complex"/>
    <property type="evidence" value="ECO:0007669"/>
    <property type="project" value="TreeGrafter"/>
</dbReference>
<keyword evidence="3 5" id="KW-0853">WD repeat</keyword>
<dbReference type="SUPFAM" id="SSF50978">
    <property type="entry name" value="WD40 repeat-like"/>
    <property type="match status" value="1"/>
</dbReference>
<feature type="repeat" description="WD" evidence="5">
    <location>
        <begin position="446"/>
        <end position="488"/>
    </location>
</feature>
<dbReference type="InterPro" id="IPR036322">
    <property type="entry name" value="WD40_repeat_dom_sf"/>
</dbReference>
<dbReference type="InterPro" id="IPR006595">
    <property type="entry name" value="CTLH_C"/>
</dbReference>
<dbReference type="Proteomes" id="UP001151699">
    <property type="component" value="Chromosome A"/>
</dbReference>
<comment type="subcellular location">
    <subcellularLocation>
        <location evidence="1">Cytoplasm</location>
    </subcellularLocation>
</comment>
<dbReference type="InterPro" id="IPR001680">
    <property type="entry name" value="WD40_rpt"/>
</dbReference>
<dbReference type="InterPro" id="IPR051350">
    <property type="entry name" value="WD_repeat-ST_regulator"/>
</dbReference>
<dbReference type="SMART" id="SM00320">
    <property type="entry name" value="WD40"/>
    <property type="match status" value="5"/>
</dbReference>
<comment type="caution">
    <text evidence="9">The sequence shown here is derived from an EMBL/GenBank/DDBJ whole genome shotgun (WGS) entry which is preliminary data.</text>
</comment>
<dbReference type="InterPro" id="IPR015943">
    <property type="entry name" value="WD40/YVTN_repeat-like_dom_sf"/>
</dbReference>